<dbReference type="Proteomes" id="UP000031668">
    <property type="component" value="Unassembled WGS sequence"/>
</dbReference>
<dbReference type="PANTHER" id="PTHR47163:SF2">
    <property type="entry name" value="SI:DKEY-17M8.2"/>
    <property type="match status" value="1"/>
</dbReference>
<keyword evidence="2" id="KW-1185">Reference proteome</keyword>
<sequence>MKDILSRHILPGTIVYRDMWKAYNQPCNDLSLEHKTVNYSLTSKDPVTGVHTNIVEGLNNGLKCHIRARNRKKHKKNYCILFGRENIKIQSRESFIEAVKNTKYFEF</sequence>
<dbReference type="AlphaFoldDB" id="A0A0C2IXD4"/>
<organism evidence="1 2">
    <name type="scientific">Thelohanellus kitauei</name>
    <name type="common">Myxosporean</name>
    <dbReference type="NCBI Taxonomy" id="669202"/>
    <lineage>
        <taxon>Eukaryota</taxon>
        <taxon>Metazoa</taxon>
        <taxon>Cnidaria</taxon>
        <taxon>Myxozoa</taxon>
        <taxon>Myxosporea</taxon>
        <taxon>Bivalvulida</taxon>
        <taxon>Platysporina</taxon>
        <taxon>Myxobolidae</taxon>
        <taxon>Thelohanellus</taxon>
    </lineage>
</organism>
<evidence type="ECO:0000313" key="1">
    <source>
        <dbReference type="EMBL" id="KII61542.1"/>
    </source>
</evidence>
<evidence type="ECO:0008006" key="3">
    <source>
        <dbReference type="Google" id="ProtNLM"/>
    </source>
</evidence>
<dbReference type="OrthoDB" id="6409943at2759"/>
<dbReference type="PANTHER" id="PTHR47163">
    <property type="entry name" value="DDE_TNP_IS1595 DOMAIN-CONTAINING PROTEIN"/>
    <property type="match status" value="1"/>
</dbReference>
<proteinExistence type="predicted"/>
<accession>A0A0C2IXD4</accession>
<reference evidence="1 2" key="1">
    <citation type="journal article" date="2014" name="Genome Biol. Evol.">
        <title>The genome of the myxosporean Thelohanellus kitauei shows adaptations to nutrient acquisition within its fish host.</title>
        <authorList>
            <person name="Yang Y."/>
            <person name="Xiong J."/>
            <person name="Zhou Z."/>
            <person name="Huo F."/>
            <person name="Miao W."/>
            <person name="Ran C."/>
            <person name="Liu Y."/>
            <person name="Zhang J."/>
            <person name="Feng J."/>
            <person name="Wang M."/>
            <person name="Wang M."/>
            <person name="Wang L."/>
            <person name="Yao B."/>
        </authorList>
    </citation>
    <scope>NUCLEOTIDE SEQUENCE [LARGE SCALE GENOMIC DNA]</scope>
    <source>
        <strain evidence="1">Wuqing</strain>
    </source>
</reference>
<evidence type="ECO:0000313" key="2">
    <source>
        <dbReference type="Proteomes" id="UP000031668"/>
    </source>
</evidence>
<comment type="caution">
    <text evidence="1">The sequence shown here is derived from an EMBL/GenBank/DDBJ whole genome shotgun (WGS) entry which is preliminary data.</text>
</comment>
<dbReference type="InterPro" id="IPR053164">
    <property type="entry name" value="IS1016-like_transposase"/>
</dbReference>
<protein>
    <recommendedName>
        <fullName evidence="3">ISXO2-like transposase domain-containing protein</fullName>
    </recommendedName>
</protein>
<name>A0A0C2IXD4_THEKT</name>
<dbReference type="EMBL" id="JWZT01005330">
    <property type="protein sequence ID" value="KII61542.1"/>
    <property type="molecule type" value="Genomic_DNA"/>
</dbReference>
<gene>
    <name evidence="1" type="ORF">RF11_07119</name>
</gene>